<sequence length="90" mass="10798">MFKTQCDVYFDIRMRVMDIMGYDVRFAEILTIYLTKLIRNVPELVHKLEYPRQNQLSALEVLRKLGGRESCFRSEDNLYSSFQSLSRHSW</sequence>
<dbReference type="EMBL" id="KI546062">
    <property type="protein sequence ID" value="EST46811.1"/>
    <property type="molecule type" value="Genomic_DNA"/>
</dbReference>
<reference evidence="1" key="1">
    <citation type="journal article" date="2014" name="PLoS Genet.">
        <title>The Genome of Spironucleus salmonicida Highlights a Fish Pathogen Adapted to Fluctuating Environments.</title>
        <authorList>
            <person name="Xu F."/>
            <person name="Jerlstrom-Hultqvist J."/>
            <person name="Einarsson E."/>
            <person name="Astvaldsson A."/>
            <person name="Svard S.G."/>
            <person name="Andersson J.O."/>
        </authorList>
    </citation>
    <scope>NUCLEOTIDE SEQUENCE</scope>
</reference>
<proteinExistence type="predicted"/>
<name>V6LSZ0_9EUKA</name>
<dbReference type="AlphaFoldDB" id="V6LSZ0"/>
<organism evidence="1">
    <name type="scientific">Spironucleus salmonicida</name>
    <dbReference type="NCBI Taxonomy" id="348837"/>
    <lineage>
        <taxon>Eukaryota</taxon>
        <taxon>Metamonada</taxon>
        <taxon>Diplomonadida</taxon>
        <taxon>Hexamitidae</taxon>
        <taxon>Hexamitinae</taxon>
        <taxon>Spironucleus</taxon>
    </lineage>
</organism>
<gene>
    <name evidence="1" type="ORF">SS50377_13175</name>
</gene>
<evidence type="ECO:0000313" key="1">
    <source>
        <dbReference type="EMBL" id="EST46811.1"/>
    </source>
</evidence>
<accession>V6LSZ0</accession>
<protein>
    <submittedName>
        <fullName evidence="1">Uncharacterized protein</fullName>
    </submittedName>
</protein>